<feature type="region of interest" description="Disordered" evidence="7">
    <location>
        <begin position="1"/>
        <end position="20"/>
    </location>
</feature>
<evidence type="ECO:0000313" key="9">
    <source>
        <dbReference type="Proteomes" id="UP000015102"/>
    </source>
</evidence>
<dbReference type="GO" id="GO:0055038">
    <property type="term" value="C:recycling endosome membrane"/>
    <property type="evidence" value="ECO:0007669"/>
    <property type="project" value="TreeGrafter"/>
</dbReference>
<feature type="coiled-coil region" evidence="6">
    <location>
        <begin position="84"/>
        <end position="111"/>
    </location>
</feature>
<organism evidence="8 9">
    <name type="scientific">Megaselia scalaris</name>
    <name type="common">Humpbacked fly</name>
    <name type="synonym">Phora scalaris</name>
    <dbReference type="NCBI Taxonomy" id="36166"/>
    <lineage>
        <taxon>Eukaryota</taxon>
        <taxon>Metazoa</taxon>
        <taxon>Ecdysozoa</taxon>
        <taxon>Arthropoda</taxon>
        <taxon>Hexapoda</taxon>
        <taxon>Insecta</taxon>
        <taxon>Pterygota</taxon>
        <taxon>Neoptera</taxon>
        <taxon>Endopterygota</taxon>
        <taxon>Diptera</taxon>
        <taxon>Brachycera</taxon>
        <taxon>Muscomorpha</taxon>
        <taxon>Platypezoidea</taxon>
        <taxon>Phoridae</taxon>
        <taxon>Megaseliini</taxon>
        <taxon>Megaselia</taxon>
    </lineage>
</organism>
<dbReference type="AlphaFoldDB" id="T1GPF7"/>
<evidence type="ECO:0000256" key="1">
    <source>
        <dbReference type="ARBA" id="ARBA00004141"/>
    </source>
</evidence>
<keyword evidence="4 5" id="KW-0472">Membrane</keyword>
<name>T1GPF7_MEGSC</name>
<evidence type="ECO:0000256" key="2">
    <source>
        <dbReference type="ARBA" id="ARBA00022692"/>
    </source>
</evidence>
<keyword evidence="3 5" id="KW-1133">Transmembrane helix</keyword>
<dbReference type="PANTHER" id="PTHR10687">
    <property type="entry name" value="SECRETORY CARRIER-ASSOCIATED MEMBRANE PROTEIN SCAMP"/>
    <property type="match status" value="1"/>
</dbReference>
<feature type="transmembrane region" description="Helical" evidence="5">
    <location>
        <begin position="269"/>
        <end position="292"/>
    </location>
</feature>
<dbReference type="PANTHER" id="PTHR10687:SF2">
    <property type="entry name" value="SECRETORY CARRIER-ASSOCIATED MEMBRANE PROTEIN"/>
    <property type="match status" value="1"/>
</dbReference>
<feature type="transmembrane region" description="Helical" evidence="5">
    <location>
        <begin position="165"/>
        <end position="185"/>
    </location>
</feature>
<keyword evidence="5" id="KW-0813">Transport</keyword>
<comment type="similarity">
    <text evidence="5">Belongs to the SCAMP family.</text>
</comment>
<reference evidence="8" key="2">
    <citation type="submission" date="2015-06" db="UniProtKB">
        <authorList>
            <consortium name="EnsemblMetazoa"/>
        </authorList>
    </citation>
    <scope>IDENTIFICATION</scope>
</reference>
<protein>
    <recommendedName>
        <fullName evidence="5">Secretory carrier-associated membrane protein</fullName>
        <shortName evidence="5">Secretory carrier membrane protein</shortName>
    </recommendedName>
</protein>
<sequence>MSGFDDDPFDKPFADADVFGDPSIQQVTRNTQNMQNSLEDYNPFDNEKPRLNIPVNPTNDVAVVQTSNQNAVPPNQNAKNIISTDELQRRQEELERRAAELDRREQQLNGANIQHTNNWPPLPEKCCFQPCFYQDINVDIPPEFQRIVRHIYYTWMFSHIYHHLFAVYIGTMCLNIIGGLIILIHNGSFTPFGLAIFYTFLFTPASYLCWFRPVYKAFRNDSSFNFMVFFFVYFCQTIFSIFQAVGMNDSGYCGFITAIYHYGPSAGDIFVGILLTMIALCFAVCAAANIMMITKVHTIYRSTGASMAKAQAEFTSEFMRNQHVQEAASSAMQSAVNSQFNTNNSTDTK</sequence>
<dbReference type="GO" id="GO:0015031">
    <property type="term" value="P:protein transport"/>
    <property type="evidence" value="ECO:0007669"/>
    <property type="project" value="InterPro"/>
</dbReference>
<dbReference type="Proteomes" id="UP000015102">
    <property type="component" value="Unassembled WGS sequence"/>
</dbReference>
<accession>T1GPF7</accession>
<dbReference type="GO" id="GO:0032588">
    <property type="term" value="C:trans-Golgi network membrane"/>
    <property type="evidence" value="ECO:0007669"/>
    <property type="project" value="TreeGrafter"/>
</dbReference>
<keyword evidence="9" id="KW-1185">Reference proteome</keyword>
<comment type="subcellular location">
    <subcellularLocation>
        <location evidence="1 5">Membrane</location>
        <topology evidence="1 5">Multi-pass membrane protein</topology>
    </subcellularLocation>
</comment>
<dbReference type="STRING" id="36166.T1GPF7"/>
<dbReference type="HOGENOM" id="CLU_066546_0_0_1"/>
<dbReference type="InterPro" id="IPR007273">
    <property type="entry name" value="SCAMP"/>
</dbReference>
<dbReference type="EMBL" id="CAQQ02033609">
    <property type="status" value="NOT_ANNOTATED_CDS"/>
    <property type="molecule type" value="Genomic_DNA"/>
</dbReference>
<reference evidence="9" key="1">
    <citation type="submission" date="2013-02" db="EMBL/GenBank/DDBJ databases">
        <authorList>
            <person name="Hughes D."/>
        </authorList>
    </citation>
    <scope>NUCLEOTIDE SEQUENCE</scope>
    <source>
        <strain>Durham</strain>
        <strain evidence="9">NC isolate 2 -- Noor lab</strain>
    </source>
</reference>
<evidence type="ECO:0000256" key="4">
    <source>
        <dbReference type="ARBA" id="ARBA00023136"/>
    </source>
</evidence>
<evidence type="ECO:0000256" key="5">
    <source>
        <dbReference type="RuleBase" id="RU363122"/>
    </source>
</evidence>
<feature type="transmembrane region" description="Helical" evidence="5">
    <location>
        <begin position="223"/>
        <end position="242"/>
    </location>
</feature>
<dbReference type="EnsemblMetazoa" id="MESCA005486-RA">
    <property type="protein sequence ID" value="MESCA005486-PA"/>
    <property type="gene ID" value="MESCA005486"/>
</dbReference>
<dbReference type="Pfam" id="PF04144">
    <property type="entry name" value="SCAMP"/>
    <property type="match status" value="1"/>
</dbReference>
<evidence type="ECO:0000313" key="8">
    <source>
        <dbReference type="EnsemblMetazoa" id="MESCA005486-PA"/>
    </source>
</evidence>
<evidence type="ECO:0000256" key="3">
    <source>
        <dbReference type="ARBA" id="ARBA00022989"/>
    </source>
</evidence>
<evidence type="ECO:0000256" key="7">
    <source>
        <dbReference type="SAM" id="MobiDB-lite"/>
    </source>
</evidence>
<proteinExistence type="inferred from homology"/>
<evidence type="ECO:0000256" key="6">
    <source>
        <dbReference type="SAM" id="Coils"/>
    </source>
</evidence>
<keyword evidence="2 5" id="KW-0812">Transmembrane</keyword>
<dbReference type="OMA" id="NMVACIF"/>
<feature type="transmembrane region" description="Helical" evidence="5">
    <location>
        <begin position="191"/>
        <end position="211"/>
    </location>
</feature>
<dbReference type="EMBL" id="CAQQ02033608">
    <property type="status" value="NOT_ANNOTATED_CDS"/>
    <property type="molecule type" value="Genomic_DNA"/>
</dbReference>
<keyword evidence="6" id="KW-0175">Coiled coil</keyword>